<feature type="domain" description="Dienelactone hydrolase" evidence="1">
    <location>
        <begin position="29"/>
        <end position="243"/>
    </location>
</feature>
<reference evidence="2" key="1">
    <citation type="submission" date="2012-02" db="EMBL/GenBank/DDBJ databases">
        <title>Whole genome shotgun sequence of Gordonia otitidis NBRC 100426.</title>
        <authorList>
            <person name="Yoshida I."/>
            <person name="Hosoyama A."/>
            <person name="Tsuchikane K."/>
            <person name="Katsumata H."/>
            <person name="Yamazaki S."/>
            <person name="Fujita N."/>
        </authorList>
    </citation>
    <scope>NUCLEOTIDE SEQUENCE [LARGE SCALE GENOMIC DNA]</scope>
    <source>
        <strain evidence="2">NBRC 100426</strain>
    </source>
</reference>
<dbReference type="EMBL" id="BAFB01000111">
    <property type="protein sequence ID" value="GAB34499.1"/>
    <property type="molecule type" value="Genomic_DNA"/>
</dbReference>
<keyword evidence="2" id="KW-0378">Hydrolase</keyword>
<name>H5TLZ1_GORO1</name>
<protein>
    <submittedName>
        <fullName evidence="2">Hydrolase</fullName>
    </submittedName>
</protein>
<keyword evidence="3" id="KW-1185">Reference proteome</keyword>
<dbReference type="InterPro" id="IPR051049">
    <property type="entry name" value="Dienelactone_hydrolase-like"/>
</dbReference>
<dbReference type="RefSeq" id="WP_007238735.1">
    <property type="nucleotide sequence ID" value="NZ_BAFB01000111.1"/>
</dbReference>
<dbReference type="SUPFAM" id="SSF53474">
    <property type="entry name" value="alpha/beta-Hydrolases"/>
    <property type="match status" value="1"/>
</dbReference>
<evidence type="ECO:0000259" key="1">
    <source>
        <dbReference type="Pfam" id="PF01738"/>
    </source>
</evidence>
<organism evidence="2 3">
    <name type="scientific">Gordonia otitidis (strain DSM 44809 / CCUG 52243 / JCM 12355 / NBRC 100426 / IFM 10032)</name>
    <dbReference type="NCBI Taxonomy" id="1108044"/>
    <lineage>
        <taxon>Bacteria</taxon>
        <taxon>Bacillati</taxon>
        <taxon>Actinomycetota</taxon>
        <taxon>Actinomycetes</taxon>
        <taxon>Mycobacteriales</taxon>
        <taxon>Gordoniaceae</taxon>
        <taxon>Gordonia</taxon>
    </lineage>
</organism>
<evidence type="ECO:0000313" key="3">
    <source>
        <dbReference type="Proteomes" id="UP000005038"/>
    </source>
</evidence>
<dbReference type="GO" id="GO:0016787">
    <property type="term" value="F:hydrolase activity"/>
    <property type="evidence" value="ECO:0007669"/>
    <property type="project" value="UniProtKB-KW"/>
</dbReference>
<dbReference type="PANTHER" id="PTHR46623">
    <property type="entry name" value="CARBOXYMETHYLENEBUTENOLIDASE-RELATED"/>
    <property type="match status" value="1"/>
</dbReference>
<dbReference type="InterPro" id="IPR029058">
    <property type="entry name" value="AB_hydrolase_fold"/>
</dbReference>
<dbReference type="PANTHER" id="PTHR46623:SF6">
    <property type="entry name" value="ALPHA_BETA-HYDROLASES SUPERFAMILY PROTEIN"/>
    <property type="match status" value="1"/>
</dbReference>
<dbReference type="Pfam" id="PF01738">
    <property type="entry name" value="DLH"/>
    <property type="match status" value="1"/>
</dbReference>
<evidence type="ECO:0000313" key="2">
    <source>
        <dbReference type="EMBL" id="GAB34499.1"/>
    </source>
</evidence>
<dbReference type="STRING" id="1108044.GOOTI_111_00280"/>
<dbReference type="InterPro" id="IPR002925">
    <property type="entry name" value="Dienelactn_hydro"/>
</dbReference>
<dbReference type="Proteomes" id="UP000005038">
    <property type="component" value="Unassembled WGS sequence"/>
</dbReference>
<dbReference type="Gene3D" id="3.40.50.1820">
    <property type="entry name" value="alpha/beta hydrolase"/>
    <property type="match status" value="1"/>
</dbReference>
<comment type="caution">
    <text evidence="2">The sequence shown here is derived from an EMBL/GenBank/DDBJ whole genome shotgun (WGS) entry which is preliminary data.</text>
</comment>
<gene>
    <name evidence="2" type="ORF">GOOTI_111_00280</name>
</gene>
<dbReference type="AlphaFoldDB" id="H5TLZ1"/>
<sequence>MTANTIVESLVVDCDESLPAAAGDSTSVEALMARPADSDGPLPAVLVVHDITGAEDDIVRTLRIVADHGYLALAPLLFTAGTNRAACIVSTMRSLVSGRGPVFAILESARRRLASDPLSTGEVAIVGFCMGGGFALLEGDARYVAAAPFYGSLTTYRAVTADTCPVVASFGARDPLIPFGESRLRRVLDKHKIPSDIKTYSGVGHSFANRIDSVPDAVLRVVGMHYDEDAASDAWARVFAFLDARFSA</sequence>
<proteinExistence type="predicted"/>
<accession>H5TLZ1</accession>
<dbReference type="OrthoDB" id="3208682at2"/>